<reference evidence="1" key="2">
    <citation type="journal article" date="2023" name="Int. J. Mol. Sci.">
        <title>De Novo Assembly and Annotation of 11 Diverse Shrub Willow (Salix) Genomes Reveals Novel Gene Organization in Sex-Linked Regions.</title>
        <authorList>
            <person name="Hyden B."/>
            <person name="Feng K."/>
            <person name="Yates T.B."/>
            <person name="Jawdy S."/>
            <person name="Cereghino C."/>
            <person name="Smart L.B."/>
            <person name="Muchero W."/>
        </authorList>
    </citation>
    <scope>NUCLEOTIDE SEQUENCE</scope>
    <source>
        <tissue evidence="1">Shoot tip</tissue>
    </source>
</reference>
<sequence length="114" mass="12541">MKGNGTVTDLPISDQFCNGDNEWLGLYGACSVDLFMGFHCCCDYGFQTLELKKAQVGAFPIAPSPSSSSQFPDVLGEEAVPISGICLQKRCSRTLFTEQMLHFLDHAHFNLFVV</sequence>
<keyword evidence="2" id="KW-1185">Reference proteome</keyword>
<dbReference type="Proteomes" id="UP001151532">
    <property type="component" value="Chromosome 5"/>
</dbReference>
<reference evidence="1" key="1">
    <citation type="submission" date="2022-11" db="EMBL/GenBank/DDBJ databases">
        <authorList>
            <person name="Hyden B.L."/>
            <person name="Feng K."/>
            <person name="Yates T."/>
            <person name="Jawdy S."/>
            <person name="Smart L.B."/>
            <person name="Muchero W."/>
        </authorList>
    </citation>
    <scope>NUCLEOTIDE SEQUENCE</scope>
    <source>
        <tissue evidence="1">Shoot tip</tissue>
    </source>
</reference>
<evidence type="ECO:0000313" key="1">
    <source>
        <dbReference type="EMBL" id="KAJ6773517.1"/>
    </source>
</evidence>
<organism evidence="1 2">
    <name type="scientific">Salix purpurea</name>
    <name type="common">Purple osier willow</name>
    <dbReference type="NCBI Taxonomy" id="77065"/>
    <lineage>
        <taxon>Eukaryota</taxon>
        <taxon>Viridiplantae</taxon>
        <taxon>Streptophyta</taxon>
        <taxon>Embryophyta</taxon>
        <taxon>Tracheophyta</taxon>
        <taxon>Spermatophyta</taxon>
        <taxon>Magnoliopsida</taxon>
        <taxon>eudicotyledons</taxon>
        <taxon>Gunneridae</taxon>
        <taxon>Pentapetalae</taxon>
        <taxon>rosids</taxon>
        <taxon>fabids</taxon>
        <taxon>Malpighiales</taxon>
        <taxon>Salicaceae</taxon>
        <taxon>Saliceae</taxon>
        <taxon>Salix</taxon>
    </lineage>
</organism>
<comment type="caution">
    <text evidence="1">The sequence shown here is derived from an EMBL/GenBank/DDBJ whole genome shotgun (WGS) entry which is preliminary data.</text>
</comment>
<protein>
    <submittedName>
        <fullName evidence="1">Uncharacterized protein</fullName>
    </submittedName>
</protein>
<gene>
    <name evidence="1" type="ORF">OIU79_017063</name>
</gene>
<proteinExistence type="predicted"/>
<name>A0A9Q1AJL6_SALPP</name>
<dbReference type="AlphaFoldDB" id="A0A9Q1AJL6"/>
<evidence type="ECO:0000313" key="2">
    <source>
        <dbReference type="Proteomes" id="UP001151532"/>
    </source>
</evidence>
<dbReference type="EMBL" id="JAPFFK010000002">
    <property type="protein sequence ID" value="KAJ6773517.1"/>
    <property type="molecule type" value="Genomic_DNA"/>
</dbReference>
<accession>A0A9Q1AJL6</accession>